<dbReference type="EMBL" id="JBHIRY010000001">
    <property type="protein sequence ID" value="MFB5759093.1"/>
    <property type="molecule type" value="Genomic_DNA"/>
</dbReference>
<protein>
    <submittedName>
        <fullName evidence="1">Uncharacterized protein</fullName>
    </submittedName>
</protein>
<organism evidence="1 2">
    <name type="scientific">Paenibacillus medicaginis</name>
    <dbReference type="NCBI Taxonomy" id="1470560"/>
    <lineage>
        <taxon>Bacteria</taxon>
        <taxon>Bacillati</taxon>
        <taxon>Bacillota</taxon>
        <taxon>Bacilli</taxon>
        <taxon>Bacillales</taxon>
        <taxon>Paenibacillaceae</taxon>
        <taxon>Paenibacillus</taxon>
    </lineage>
</organism>
<sequence length="342" mass="39608">MSKAKNEVNEVKNNKKQCISCNKLKIANTSFFLSNSDFHADSRFPVCKECLKKNLNTNDLNNVKDLLLQMNRPFIYDLWQSSLEEASKKSSEPFGIYLKSVVLNHRDETWKHSIMEPTDLISEIDQPEKRKSGSEFTPTDKITNEIIDKWGIGYSNDEYRAFEKKYKRLINNYGEKTALHTEGLITYIRYRVKEEMATAKGEVKEAKEWGTLASKAAQDAKINVSQLSKSDISGGVDVLAQLFEAVESEVGIIPLLPKVLEQPYDDVDLVIWATVNYNRRLEDKPSVSYRDVWAFYDDMLEEHFGQQGYNEDQIKEFKERRNNVFRDLGEVYKEQLYESDGE</sequence>
<reference evidence="1 2" key="1">
    <citation type="submission" date="2024-09" db="EMBL/GenBank/DDBJ databases">
        <title>Paenibacillus zeirhizospherea sp. nov., isolated from surface of the maize (Zea mays) roots in a horticulture field, Hungary.</title>
        <authorList>
            <person name="Marton D."/>
            <person name="Farkas M."/>
            <person name="Bedics A."/>
            <person name="Toth E."/>
            <person name="Tancsics A."/>
            <person name="Boka K."/>
            <person name="Marati G."/>
            <person name="Kriszt B."/>
            <person name="Cserhati M."/>
        </authorList>
    </citation>
    <scope>NUCLEOTIDE SEQUENCE [LARGE SCALE GENOMIC DNA]</scope>
    <source>
        <strain evidence="1 2">JCM 18446</strain>
    </source>
</reference>
<evidence type="ECO:0000313" key="2">
    <source>
        <dbReference type="Proteomes" id="UP001580430"/>
    </source>
</evidence>
<keyword evidence="2" id="KW-1185">Reference proteome</keyword>
<gene>
    <name evidence="1" type="ORF">ACE5LO_01670</name>
</gene>
<name>A0ABV5BUX5_9BACL</name>
<dbReference type="Proteomes" id="UP001580430">
    <property type="component" value="Unassembled WGS sequence"/>
</dbReference>
<dbReference type="RefSeq" id="WP_375518345.1">
    <property type="nucleotide sequence ID" value="NZ_JBHIRY010000001.1"/>
</dbReference>
<accession>A0ABV5BUX5</accession>
<proteinExistence type="predicted"/>
<comment type="caution">
    <text evidence="1">The sequence shown here is derived from an EMBL/GenBank/DDBJ whole genome shotgun (WGS) entry which is preliminary data.</text>
</comment>
<evidence type="ECO:0000313" key="1">
    <source>
        <dbReference type="EMBL" id="MFB5759093.1"/>
    </source>
</evidence>